<dbReference type="AlphaFoldDB" id="A0A955I9S2"/>
<name>A0A955I9S2_9BACT</name>
<dbReference type="Gene3D" id="3.40.50.150">
    <property type="entry name" value="Vaccinia Virus protein VP39"/>
    <property type="match status" value="1"/>
</dbReference>
<dbReference type="SUPFAM" id="SSF53335">
    <property type="entry name" value="S-adenosyl-L-methionine-dependent methyltransferases"/>
    <property type="match status" value="1"/>
</dbReference>
<reference evidence="2" key="2">
    <citation type="journal article" date="2021" name="Microbiome">
        <title>Successional dynamics and alternative stable states in a saline activated sludge microbial community over 9 years.</title>
        <authorList>
            <person name="Wang Y."/>
            <person name="Ye J."/>
            <person name="Ju F."/>
            <person name="Liu L."/>
            <person name="Boyd J.A."/>
            <person name="Deng Y."/>
            <person name="Parks D.H."/>
            <person name="Jiang X."/>
            <person name="Yin X."/>
            <person name="Woodcroft B.J."/>
            <person name="Tyson G.W."/>
            <person name="Hugenholtz P."/>
            <person name="Polz M.F."/>
            <person name="Zhang T."/>
        </authorList>
    </citation>
    <scope>NUCLEOTIDE SEQUENCE</scope>
    <source>
        <strain evidence="2">HKST-UBA13</strain>
    </source>
</reference>
<feature type="domain" description="Methyltransferase" evidence="1">
    <location>
        <begin position="49"/>
        <end position="182"/>
    </location>
</feature>
<evidence type="ECO:0000313" key="3">
    <source>
        <dbReference type="Proteomes" id="UP000775877"/>
    </source>
</evidence>
<evidence type="ECO:0000259" key="1">
    <source>
        <dbReference type="Pfam" id="PF13847"/>
    </source>
</evidence>
<dbReference type="Pfam" id="PF13847">
    <property type="entry name" value="Methyltransf_31"/>
    <property type="match status" value="1"/>
</dbReference>
<organism evidence="2 3">
    <name type="scientific">Candidatus Dojkabacteria bacterium</name>
    <dbReference type="NCBI Taxonomy" id="2099670"/>
    <lineage>
        <taxon>Bacteria</taxon>
        <taxon>Candidatus Dojkabacteria</taxon>
    </lineage>
</organism>
<comment type="caution">
    <text evidence="2">The sequence shown here is derived from an EMBL/GenBank/DDBJ whole genome shotgun (WGS) entry which is preliminary data.</text>
</comment>
<dbReference type="CDD" id="cd02440">
    <property type="entry name" value="AdoMet_MTases"/>
    <property type="match status" value="1"/>
</dbReference>
<dbReference type="InterPro" id="IPR025714">
    <property type="entry name" value="Methyltranfer_dom"/>
</dbReference>
<keyword evidence="2" id="KW-0489">Methyltransferase</keyword>
<dbReference type="InterPro" id="IPR029063">
    <property type="entry name" value="SAM-dependent_MTases_sf"/>
</dbReference>
<sequence>MSNFDNNRAEIVSSSIDWTGELGKRYGEFFNSQIPSDYPGYKLVEHFITPGSRVLEIGCSHGNFTQVLSQKVGEEGFVVGVDISFEALTNAKKNLADRNNVGFFQVSNAHSLSNLGKLGIQREFFLGNSTFDNATMTFVDPVLDTIQLSEVLDSAYEALKPGGKLIMFRLNPDAIMSKSARYRYYGDREPVNPGSRELNDGDRFRNVLRSRNGEEITLQDFFYTTNYMRNALFRAGFDGFSVYSLTMSLNNGLGETLRNSIEEIKNQIPGLEFIDEWGEQSGNSLYQIIVATKPLKSLEA</sequence>
<dbReference type="GO" id="GO:0008168">
    <property type="term" value="F:methyltransferase activity"/>
    <property type="evidence" value="ECO:0007669"/>
    <property type="project" value="UniProtKB-KW"/>
</dbReference>
<evidence type="ECO:0000313" key="2">
    <source>
        <dbReference type="EMBL" id="MCA9380921.1"/>
    </source>
</evidence>
<reference evidence="2" key="1">
    <citation type="submission" date="2020-04" db="EMBL/GenBank/DDBJ databases">
        <authorList>
            <person name="Zhang T."/>
        </authorList>
    </citation>
    <scope>NUCLEOTIDE SEQUENCE</scope>
    <source>
        <strain evidence="2">HKST-UBA13</strain>
    </source>
</reference>
<dbReference type="GO" id="GO:0032259">
    <property type="term" value="P:methylation"/>
    <property type="evidence" value="ECO:0007669"/>
    <property type="project" value="UniProtKB-KW"/>
</dbReference>
<dbReference type="EMBL" id="JAGQLJ010000030">
    <property type="protein sequence ID" value="MCA9380921.1"/>
    <property type="molecule type" value="Genomic_DNA"/>
</dbReference>
<dbReference type="PANTHER" id="PTHR43861">
    <property type="entry name" value="TRANS-ACONITATE 2-METHYLTRANSFERASE-RELATED"/>
    <property type="match status" value="1"/>
</dbReference>
<proteinExistence type="predicted"/>
<keyword evidence="2" id="KW-0808">Transferase</keyword>
<accession>A0A955I9S2</accession>
<protein>
    <submittedName>
        <fullName evidence="2">Class I SAM-dependent methyltransferase</fullName>
    </submittedName>
</protein>
<dbReference type="Proteomes" id="UP000775877">
    <property type="component" value="Unassembled WGS sequence"/>
</dbReference>
<gene>
    <name evidence="2" type="ORF">KC678_01520</name>
</gene>